<evidence type="ECO:0000259" key="1">
    <source>
        <dbReference type="PROSITE" id="PS50404"/>
    </source>
</evidence>
<dbReference type="PROSITE" id="PS50405">
    <property type="entry name" value="GST_CTER"/>
    <property type="match status" value="1"/>
</dbReference>
<dbReference type="Proteomes" id="UP001642540">
    <property type="component" value="Unassembled WGS sequence"/>
</dbReference>
<name>A0ABP1Q4S8_9HEXA</name>
<feature type="domain" description="GST C-terminal" evidence="2">
    <location>
        <begin position="105"/>
        <end position="228"/>
    </location>
</feature>
<dbReference type="InterPro" id="IPR050213">
    <property type="entry name" value="GST_superfamily"/>
</dbReference>
<accession>A0ABP1Q4S8</accession>
<dbReference type="PANTHER" id="PTHR11571:SF260">
    <property type="entry name" value="GLUTATHIONE S-TRANSFERASE"/>
    <property type="match status" value="1"/>
</dbReference>
<dbReference type="PANTHER" id="PTHR11571">
    <property type="entry name" value="GLUTATHIONE S-TRANSFERASE"/>
    <property type="match status" value="1"/>
</dbReference>
<dbReference type="EMBL" id="CAXLJM020000023">
    <property type="protein sequence ID" value="CAL8089291.1"/>
    <property type="molecule type" value="Genomic_DNA"/>
</dbReference>
<evidence type="ECO:0008006" key="5">
    <source>
        <dbReference type="Google" id="ProtNLM"/>
    </source>
</evidence>
<dbReference type="InterPro" id="IPR036282">
    <property type="entry name" value="Glutathione-S-Trfase_C_sf"/>
</dbReference>
<evidence type="ECO:0000313" key="3">
    <source>
        <dbReference type="EMBL" id="CAL8089291.1"/>
    </source>
</evidence>
<sequence length="228" mass="26240">MSDLKLFNLLATESFVYVCTSQLSSRNYKLTYFNVKAVAEPIRFIFAYAGVEYEDNRVEHAQWPEIKGTTPWGQLPLLQVGDKTLAQSNAICRYLGKKFNLDGANEWENAKIDEFVDALADFRTAWTRTFREKDETRKSEMMKDVLETVVPQIFGTLDATIAGNNGSPYLVGKKITWIDLQTAHYLDMFENLNPGVLIKYPNLKKLRNTVYETDQIKAWCQRRPATNM</sequence>
<dbReference type="Pfam" id="PF14497">
    <property type="entry name" value="GST_C_3"/>
    <property type="match status" value="1"/>
</dbReference>
<reference evidence="3 4" key="1">
    <citation type="submission" date="2024-08" db="EMBL/GenBank/DDBJ databases">
        <authorList>
            <person name="Cucini C."/>
            <person name="Frati F."/>
        </authorList>
    </citation>
    <scope>NUCLEOTIDE SEQUENCE [LARGE SCALE GENOMIC DNA]</scope>
</reference>
<evidence type="ECO:0000259" key="2">
    <source>
        <dbReference type="PROSITE" id="PS50405"/>
    </source>
</evidence>
<dbReference type="InterPro" id="IPR010987">
    <property type="entry name" value="Glutathione-S-Trfase_C-like"/>
</dbReference>
<dbReference type="Gene3D" id="3.40.30.10">
    <property type="entry name" value="Glutaredoxin"/>
    <property type="match status" value="1"/>
</dbReference>
<dbReference type="SFLD" id="SFLDG00363">
    <property type="entry name" value="AMPS_(cytGST):_Alpha-__Mu-__Pi"/>
    <property type="match status" value="1"/>
</dbReference>
<evidence type="ECO:0000313" key="4">
    <source>
        <dbReference type="Proteomes" id="UP001642540"/>
    </source>
</evidence>
<feature type="domain" description="GST N-terminal" evidence="1">
    <location>
        <begin position="26"/>
        <end position="103"/>
    </location>
</feature>
<dbReference type="SFLD" id="SFLDG01205">
    <property type="entry name" value="AMPS.1"/>
    <property type="match status" value="1"/>
</dbReference>
<gene>
    <name evidence="3" type="ORF">ODALV1_LOCUS7325</name>
</gene>
<dbReference type="Gene3D" id="1.20.1050.10">
    <property type="match status" value="1"/>
</dbReference>
<comment type="caution">
    <text evidence="3">The sequence shown here is derived from an EMBL/GenBank/DDBJ whole genome shotgun (WGS) entry which is preliminary data.</text>
</comment>
<dbReference type="SUPFAM" id="SSF47616">
    <property type="entry name" value="GST C-terminal domain-like"/>
    <property type="match status" value="1"/>
</dbReference>
<organism evidence="3 4">
    <name type="scientific">Orchesella dallaii</name>
    <dbReference type="NCBI Taxonomy" id="48710"/>
    <lineage>
        <taxon>Eukaryota</taxon>
        <taxon>Metazoa</taxon>
        <taxon>Ecdysozoa</taxon>
        <taxon>Arthropoda</taxon>
        <taxon>Hexapoda</taxon>
        <taxon>Collembola</taxon>
        <taxon>Entomobryomorpha</taxon>
        <taxon>Entomobryoidea</taxon>
        <taxon>Orchesellidae</taxon>
        <taxon>Orchesellinae</taxon>
        <taxon>Orchesella</taxon>
    </lineage>
</organism>
<dbReference type="SUPFAM" id="SSF52833">
    <property type="entry name" value="Thioredoxin-like"/>
    <property type="match status" value="1"/>
</dbReference>
<dbReference type="CDD" id="cd03039">
    <property type="entry name" value="GST_N_Sigma_like"/>
    <property type="match status" value="1"/>
</dbReference>
<dbReference type="SFLD" id="SFLDS00019">
    <property type="entry name" value="Glutathione_Transferase_(cytos"/>
    <property type="match status" value="1"/>
</dbReference>
<dbReference type="InterPro" id="IPR004046">
    <property type="entry name" value="GST_C"/>
</dbReference>
<protein>
    <recommendedName>
        <fullName evidence="5">Glutathione S-transferase</fullName>
    </recommendedName>
</protein>
<dbReference type="InterPro" id="IPR004045">
    <property type="entry name" value="Glutathione_S-Trfase_N"/>
</dbReference>
<dbReference type="InterPro" id="IPR036249">
    <property type="entry name" value="Thioredoxin-like_sf"/>
</dbReference>
<dbReference type="InterPro" id="IPR040079">
    <property type="entry name" value="Glutathione_S-Trfase"/>
</dbReference>
<dbReference type="PROSITE" id="PS50404">
    <property type="entry name" value="GST_NTER"/>
    <property type="match status" value="1"/>
</dbReference>
<proteinExistence type="predicted"/>
<dbReference type="Pfam" id="PF02798">
    <property type="entry name" value="GST_N"/>
    <property type="match status" value="1"/>
</dbReference>
<keyword evidence="4" id="KW-1185">Reference proteome</keyword>
<dbReference type="CDD" id="cd03192">
    <property type="entry name" value="GST_C_Sigma_like"/>
    <property type="match status" value="1"/>
</dbReference>